<keyword evidence="1" id="KW-0175">Coiled coil</keyword>
<feature type="region of interest" description="Disordered" evidence="2">
    <location>
        <begin position="20"/>
        <end position="73"/>
    </location>
</feature>
<dbReference type="RefSeq" id="WP_245030585.1">
    <property type="nucleotide sequence ID" value="NZ_CP095075.1"/>
</dbReference>
<evidence type="ECO:0000256" key="2">
    <source>
        <dbReference type="SAM" id="MobiDB-lite"/>
    </source>
</evidence>
<keyword evidence="3" id="KW-0472">Membrane</keyword>
<dbReference type="InterPro" id="IPR025645">
    <property type="entry name" value="DUF4349"/>
</dbReference>
<dbReference type="Pfam" id="PF14257">
    <property type="entry name" value="DUF4349"/>
    <property type="match status" value="1"/>
</dbReference>
<feature type="transmembrane region" description="Helical" evidence="3">
    <location>
        <begin position="263"/>
        <end position="296"/>
    </location>
</feature>
<evidence type="ECO:0000313" key="7">
    <source>
        <dbReference type="Proteomes" id="UP000830326"/>
    </source>
</evidence>
<organism evidence="6 7">
    <name type="scientific">Halobacillus amylolyticus</name>
    <dbReference type="NCBI Taxonomy" id="2932259"/>
    <lineage>
        <taxon>Bacteria</taxon>
        <taxon>Bacillati</taxon>
        <taxon>Bacillota</taxon>
        <taxon>Bacilli</taxon>
        <taxon>Bacillales</taxon>
        <taxon>Bacillaceae</taxon>
        <taxon>Halobacillus</taxon>
    </lineage>
</organism>
<dbReference type="CDD" id="cd12087">
    <property type="entry name" value="TM_EGFR-like"/>
    <property type="match status" value="1"/>
</dbReference>
<keyword evidence="7" id="KW-1185">Reference proteome</keyword>
<accession>A0ABY4H817</accession>
<keyword evidence="4" id="KW-0732">Signal</keyword>
<gene>
    <name evidence="6" type="ORF">MUO15_15645</name>
</gene>
<feature type="domain" description="DUF4349" evidence="5">
    <location>
        <begin position="77"/>
        <end position="292"/>
    </location>
</feature>
<dbReference type="EMBL" id="CP095075">
    <property type="protein sequence ID" value="UOR11021.1"/>
    <property type="molecule type" value="Genomic_DNA"/>
</dbReference>
<reference evidence="6" key="1">
    <citation type="submission" date="2022-04" db="EMBL/GenBank/DDBJ databases">
        <title>Halobacillus sp. isolated from saltern.</title>
        <authorList>
            <person name="Won M."/>
            <person name="Lee C.-M."/>
            <person name="Woen H.-Y."/>
            <person name="Kwon S.-W."/>
        </authorList>
    </citation>
    <scope>NUCLEOTIDE SEQUENCE</scope>
    <source>
        <strain evidence="6">SSHM10-5</strain>
    </source>
</reference>
<evidence type="ECO:0000256" key="3">
    <source>
        <dbReference type="SAM" id="Phobius"/>
    </source>
</evidence>
<feature type="signal peptide" evidence="4">
    <location>
        <begin position="1"/>
        <end position="17"/>
    </location>
</feature>
<sequence>MRKWMVVIVILSFCALATSCSDDSKSTESSADKATLVTEESGKFSTPPNELENVQQDDASKEGSTQAGTGEVNQSDRKVIYTANLRIEVKDYQQSIDDIQAKVSEYGGYIVESNMSGDSGEDSANGHVTARIPQGEFHEFIQLVEEGSSKVLESSISGQDVTEEYVDLESRLKSKRVVEKRLLSFMEQAEKTEDLLKISNDLAKVQGEIEEIQGRMNYLQNKADLATVTVHIQENNVRISGMNDEELNTWDQTKQQFLKSINFLISIFSSLVVFFVGNIPVLLPLIIIGVIVFLMIRKKRNKRSQEGV</sequence>
<evidence type="ECO:0000259" key="5">
    <source>
        <dbReference type="Pfam" id="PF14257"/>
    </source>
</evidence>
<feature type="chain" id="PRO_5045542946" evidence="4">
    <location>
        <begin position="18"/>
        <end position="308"/>
    </location>
</feature>
<evidence type="ECO:0000313" key="6">
    <source>
        <dbReference type="EMBL" id="UOR11021.1"/>
    </source>
</evidence>
<keyword evidence="3" id="KW-1133">Transmembrane helix</keyword>
<feature type="coiled-coil region" evidence="1">
    <location>
        <begin position="195"/>
        <end position="222"/>
    </location>
</feature>
<name>A0ABY4H817_9BACI</name>
<keyword evidence="3" id="KW-0812">Transmembrane</keyword>
<protein>
    <submittedName>
        <fullName evidence="6">DUF4349 domain-containing protein</fullName>
    </submittedName>
</protein>
<feature type="compositionally biased region" description="Polar residues" evidence="2">
    <location>
        <begin position="43"/>
        <end position="73"/>
    </location>
</feature>
<dbReference type="PROSITE" id="PS51257">
    <property type="entry name" value="PROKAR_LIPOPROTEIN"/>
    <property type="match status" value="1"/>
</dbReference>
<evidence type="ECO:0000256" key="4">
    <source>
        <dbReference type="SAM" id="SignalP"/>
    </source>
</evidence>
<proteinExistence type="predicted"/>
<dbReference type="Proteomes" id="UP000830326">
    <property type="component" value="Chromosome"/>
</dbReference>
<evidence type="ECO:0000256" key="1">
    <source>
        <dbReference type="SAM" id="Coils"/>
    </source>
</evidence>